<feature type="region of interest" description="Disordered" evidence="1">
    <location>
        <begin position="238"/>
        <end position="294"/>
    </location>
</feature>
<comment type="caution">
    <text evidence="3">The sequence shown here is derived from an EMBL/GenBank/DDBJ whole genome shotgun (WGS) entry which is preliminary data.</text>
</comment>
<evidence type="ECO:0000256" key="2">
    <source>
        <dbReference type="SAM" id="Phobius"/>
    </source>
</evidence>
<feature type="compositionally biased region" description="Basic and acidic residues" evidence="1">
    <location>
        <begin position="340"/>
        <end position="351"/>
    </location>
</feature>
<evidence type="ECO:0008006" key="5">
    <source>
        <dbReference type="Google" id="ProtNLM"/>
    </source>
</evidence>
<accession>A0ABV8QYG1</accession>
<feature type="region of interest" description="Disordered" evidence="1">
    <location>
        <begin position="451"/>
        <end position="480"/>
    </location>
</feature>
<dbReference type="Proteomes" id="UP001595773">
    <property type="component" value="Unassembled WGS sequence"/>
</dbReference>
<evidence type="ECO:0000313" key="4">
    <source>
        <dbReference type="Proteomes" id="UP001595773"/>
    </source>
</evidence>
<feature type="region of interest" description="Disordered" evidence="1">
    <location>
        <begin position="314"/>
        <end position="429"/>
    </location>
</feature>
<feature type="compositionally biased region" description="Basic and acidic residues" evidence="1">
    <location>
        <begin position="314"/>
        <end position="325"/>
    </location>
</feature>
<protein>
    <recommendedName>
        <fullName evidence="5">Glycosyl transferase</fullName>
    </recommendedName>
</protein>
<organism evidence="3 4">
    <name type="scientific">Arthrobacter cryoconiti</name>
    <dbReference type="NCBI Taxonomy" id="748907"/>
    <lineage>
        <taxon>Bacteria</taxon>
        <taxon>Bacillati</taxon>
        <taxon>Actinomycetota</taxon>
        <taxon>Actinomycetes</taxon>
        <taxon>Micrococcales</taxon>
        <taxon>Micrococcaceae</taxon>
        <taxon>Arthrobacter</taxon>
    </lineage>
</organism>
<sequence>MRSKIAIVLGIVGLVILGLGIGQRTLWLPPATITAAVSGSVTPAPLTVIGPEVLKAKDGHFTLNIKANGPIQLAVGSVRDVQGWVADAAHTSVTGANADFTTLETESKSGVEKVPNPSGSDMWVSEEKADTSLSYTWQAPGHGDWALLLSSDGTAPAPTDISLTTANDAQTPWAIPLMVFGAALLALAALLLWMTPRKPKGTQPQVAGRRAAGRVASDPATGAMEVAKIVAAREVANTAAQPKPATIADARRAGRGVQPSDGIAEGKDAADHPGAQARPDHTSAFPASVTESPETKTAAITLDGTEWKKDGSAQLKDADADDHGTFETNAGSRTEGSNADSHDAGSHDAGSHDAGSGNGNDRGDDDGSGNGNDRGDNDGHNGPGGVASGPADGSAGKAVEQSSAESPVIGKGPGAKPRKSRWKKGGKSEFSSLRWGAGVAVVLFAGSLGPAVAADSSTAPPTPVVATPTGTTTEPTTEPTAAGIPALLDSQVQRIVSDVATVVASGDNAKDAAKLDPRVAGNALVVRTANYKIRSQLPEQAAPEPVNATKLLAGVVTTSSTWPRSAMFVTQGENNALPQLLTLVQSSAREPYKLVQATPLLPGLTFPAVDKEGTPAVALDASGLLMSPTEAVAAFSDRLTNADSKWKDTFKDSVYTTSVLEAQAKVLADAKDASYVFTHTADKAATLAMHTSDGGAMVVVGYTFGTDATSKENATLTISPDAAVFAGGAETTKGFTINYAEPVVMYIPPAGAAKQITIISATSALIGASLK</sequence>
<keyword evidence="4" id="KW-1185">Reference proteome</keyword>
<gene>
    <name evidence="3" type="ORF">ACFOW9_02015</name>
</gene>
<reference evidence="4" key="1">
    <citation type="journal article" date="2019" name="Int. J. Syst. Evol. Microbiol.">
        <title>The Global Catalogue of Microorganisms (GCM) 10K type strain sequencing project: providing services to taxonomists for standard genome sequencing and annotation.</title>
        <authorList>
            <consortium name="The Broad Institute Genomics Platform"/>
            <consortium name="The Broad Institute Genome Sequencing Center for Infectious Disease"/>
            <person name="Wu L."/>
            <person name="Ma J."/>
        </authorList>
    </citation>
    <scope>NUCLEOTIDE SEQUENCE [LARGE SCALE GENOMIC DNA]</scope>
    <source>
        <strain evidence="4">CGMCC 1.10698</strain>
    </source>
</reference>
<feature type="transmembrane region" description="Helical" evidence="2">
    <location>
        <begin position="173"/>
        <end position="193"/>
    </location>
</feature>
<proteinExistence type="predicted"/>
<keyword evidence="2" id="KW-1133">Transmembrane helix</keyword>
<feature type="compositionally biased region" description="Polar residues" evidence="1">
    <location>
        <begin position="326"/>
        <end position="339"/>
    </location>
</feature>
<evidence type="ECO:0000313" key="3">
    <source>
        <dbReference type="EMBL" id="MFC4264373.1"/>
    </source>
</evidence>
<evidence type="ECO:0000256" key="1">
    <source>
        <dbReference type="SAM" id="MobiDB-lite"/>
    </source>
</evidence>
<keyword evidence="2" id="KW-0472">Membrane</keyword>
<keyword evidence="2" id="KW-0812">Transmembrane</keyword>
<feature type="compositionally biased region" description="Low complexity" evidence="1">
    <location>
        <begin position="464"/>
        <end position="480"/>
    </location>
</feature>
<name>A0ABV8QYG1_9MICC</name>
<dbReference type="RefSeq" id="WP_230067844.1">
    <property type="nucleotide sequence ID" value="NZ_BAABLL010000001.1"/>
</dbReference>
<dbReference type="EMBL" id="JBHSCQ010000004">
    <property type="protein sequence ID" value="MFC4264373.1"/>
    <property type="molecule type" value="Genomic_DNA"/>
</dbReference>
<feature type="compositionally biased region" description="Basic residues" evidence="1">
    <location>
        <begin position="416"/>
        <end position="425"/>
    </location>
</feature>